<evidence type="ECO:0000259" key="6">
    <source>
        <dbReference type="Pfam" id="PF02826"/>
    </source>
</evidence>
<comment type="caution">
    <text evidence="7">The sequence shown here is derived from an EMBL/GenBank/DDBJ whole genome shotgun (WGS) entry which is preliminary data.</text>
</comment>
<dbReference type="InterPro" id="IPR029752">
    <property type="entry name" value="D-isomer_DH_CS1"/>
</dbReference>
<dbReference type="GO" id="GO:0030267">
    <property type="term" value="F:glyoxylate reductase (NADPH) activity"/>
    <property type="evidence" value="ECO:0007669"/>
    <property type="project" value="TreeGrafter"/>
</dbReference>
<evidence type="ECO:0000256" key="3">
    <source>
        <dbReference type="ARBA" id="ARBA00023027"/>
    </source>
</evidence>
<keyword evidence="3" id="KW-0520">NAD</keyword>
<evidence type="ECO:0000313" key="8">
    <source>
        <dbReference type="Proteomes" id="UP000197468"/>
    </source>
</evidence>
<dbReference type="Proteomes" id="UP000197468">
    <property type="component" value="Unassembled WGS sequence"/>
</dbReference>
<comment type="similarity">
    <text evidence="1 4">Belongs to the D-isomer specific 2-hydroxyacid dehydrogenase family.</text>
</comment>
<dbReference type="GO" id="GO:0016618">
    <property type="term" value="F:hydroxypyruvate reductase [NAD(P)H] activity"/>
    <property type="evidence" value="ECO:0007669"/>
    <property type="project" value="TreeGrafter"/>
</dbReference>
<name>A0A246JLF0_9BURK</name>
<dbReference type="InterPro" id="IPR006140">
    <property type="entry name" value="D-isomer_DH_NAD-bd"/>
</dbReference>
<dbReference type="FunFam" id="3.40.50.720:FF:000203">
    <property type="entry name" value="D-3-phosphoglycerate dehydrogenase (SerA)"/>
    <property type="match status" value="1"/>
</dbReference>
<dbReference type="GO" id="GO:0005829">
    <property type="term" value="C:cytosol"/>
    <property type="evidence" value="ECO:0007669"/>
    <property type="project" value="TreeGrafter"/>
</dbReference>
<reference evidence="7 8" key="1">
    <citation type="journal article" date="2008" name="Int. J. Syst. Evol. Microbiol.">
        <title>Description of Roseateles aquatilis sp. nov. and Roseateles terrae sp. nov., in the class Betaproteobacteria, and emended description of the genus Roseateles.</title>
        <authorList>
            <person name="Gomila M."/>
            <person name="Bowien B."/>
            <person name="Falsen E."/>
            <person name="Moore E.R."/>
            <person name="Lalucat J."/>
        </authorList>
    </citation>
    <scope>NUCLEOTIDE SEQUENCE [LARGE SCALE GENOMIC DNA]</scope>
    <source>
        <strain evidence="7 8">CCUG 48205</strain>
    </source>
</reference>
<dbReference type="InterPro" id="IPR036291">
    <property type="entry name" value="NAD(P)-bd_dom_sf"/>
</dbReference>
<keyword evidence="2 4" id="KW-0560">Oxidoreductase</keyword>
<dbReference type="Pfam" id="PF00389">
    <property type="entry name" value="2-Hacid_dh"/>
    <property type="match status" value="1"/>
</dbReference>
<dbReference type="EMBL" id="NIOF01000001">
    <property type="protein sequence ID" value="OWQ93451.1"/>
    <property type="molecule type" value="Genomic_DNA"/>
</dbReference>
<evidence type="ECO:0000256" key="1">
    <source>
        <dbReference type="ARBA" id="ARBA00005854"/>
    </source>
</evidence>
<keyword evidence="8" id="KW-1185">Reference proteome</keyword>
<evidence type="ECO:0000259" key="5">
    <source>
        <dbReference type="Pfam" id="PF00389"/>
    </source>
</evidence>
<dbReference type="GO" id="GO:0051287">
    <property type="term" value="F:NAD binding"/>
    <property type="evidence" value="ECO:0007669"/>
    <property type="project" value="InterPro"/>
</dbReference>
<gene>
    <name evidence="7" type="ORF">CDN99_02975</name>
</gene>
<evidence type="ECO:0000256" key="4">
    <source>
        <dbReference type="RuleBase" id="RU003719"/>
    </source>
</evidence>
<dbReference type="SUPFAM" id="SSF51735">
    <property type="entry name" value="NAD(P)-binding Rossmann-fold domains"/>
    <property type="match status" value="1"/>
</dbReference>
<accession>A0A246JLF0</accession>
<dbReference type="PANTHER" id="PTHR10996:SF283">
    <property type="entry name" value="GLYOXYLATE_HYDROXYPYRUVATE REDUCTASE B"/>
    <property type="match status" value="1"/>
</dbReference>
<feature type="domain" description="D-isomer specific 2-hydroxyacid dehydrogenase catalytic" evidence="5">
    <location>
        <begin position="8"/>
        <end position="321"/>
    </location>
</feature>
<dbReference type="Gene3D" id="3.40.50.720">
    <property type="entry name" value="NAD(P)-binding Rossmann-like Domain"/>
    <property type="match status" value="2"/>
</dbReference>
<evidence type="ECO:0000313" key="7">
    <source>
        <dbReference type="EMBL" id="OWQ93451.1"/>
    </source>
</evidence>
<protein>
    <submittedName>
        <fullName evidence="7">D-glycerate dehydrogenase</fullName>
    </submittedName>
</protein>
<proteinExistence type="inferred from homology"/>
<dbReference type="SUPFAM" id="SSF52283">
    <property type="entry name" value="Formate/glycerate dehydrogenase catalytic domain-like"/>
    <property type="match status" value="1"/>
</dbReference>
<dbReference type="CDD" id="cd05301">
    <property type="entry name" value="GDH"/>
    <property type="match status" value="1"/>
</dbReference>
<evidence type="ECO:0000256" key="2">
    <source>
        <dbReference type="ARBA" id="ARBA00023002"/>
    </source>
</evidence>
<dbReference type="PROSITE" id="PS00065">
    <property type="entry name" value="D_2_HYDROXYACID_DH_1"/>
    <property type="match status" value="1"/>
</dbReference>
<sequence length="327" mass="35130">MSKPRVLVARKTFDDIVDRLRPHFEVEVNDSDLGWSQDELIRRLQGKAGAYIAGGDRIDAALLDACPELKAVCTMAVGYNNIDVPACTARGVVVTNAPDVLTETTADFGFALMMATARRITESEHFLRRGEWKQWSVTMFAGADIHGATLGVLGMGRIGAAIARRGHLGFGMPVLYHNRSRLPADQEAPLGARWVEKDELLRRVDHLIIVVPYSASSHHLIGQRELRLMKKTATLVNIARGGVVDDAALAAELKAGTLAAAGLDVFEGEPTVHPDLLACENVVLTPHIASATIATRRAMSDLAVDNLIAALTGGVPPTALNPEVLKG</sequence>
<dbReference type="InterPro" id="IPR050223">
    <property type="entry name" value="D-isomer_2-hydroxyacid_DH"/>
</dbReference>
<dbReference type="InterPro" id="IPR006139">
    <property type="entry name" value="D-isomer_2_OHA_DH_cat_dom"/>
</dbReference>
<dbReference type="AlphaFoldDB" id="A0A246JLF0"/>
<feature type="domain" description="D-isomer specific 2-hydroxyacid dehydrogenase NAD-binding" evidence="6">
    <location>
        <begin position="110"/>
        <end position="289"/>
    </location>
</feature>
<dbReference type="OrthoDB" id="9805416at2"/>
<dbReference type="PANTHER" id="PTHR10996">
    <property type="entry name" value="2-HYDROXYACID DEHYDROGENASE-RELATED"/>
    <property type="match status" value="1"/>
</dbReference>
<dbReference type="Pfam" id="PF02826">
    <property type="entry name" value="2-Hacid_dh_C"/>
    <property type="match status" value="1"/>
</dbReference>
<organism evidence="7 8">
    <name type="scientific">Roseateles aquatilis</name>
    <dbReference type="NCBI Taxonomy" id="431061"/>
    <lineage>
        <taxon>Bacteria</taxon>
        <taxon>Pseudomonadati</taxon>
        <taxon>Pseudomonadota</taxon>
        <taxon>Betaproteobacteria</taxon>
        <taxon>Burkholderiales</taxon>
        <taxon>Sphaerotilaceae</taxon>
        <taxon>Roseateles</taxon>
    </lineage>
</organism>
<dbReference type="RefSeq" id="WP_088382596.1">
    <property type="nucleotide sequence ID" value="NZ_NIOF01000001.1"/>
</dbReference>